<dbReference type="Pfam" id="PF13424">
    <property type="entry name" value="TPR_12"/>
    <property type="match status" value="1"/>
</dbReference>
<evidence type="ECO:0000313" key="3">
    <source>
        <dbReference type="Proteomes" id="UP001597417"/>
    </source>
</evidence>
<dbReference type="SUPFAM" id="SSF52540">
    <property type="entry name" value="P-loop containing nucleoside triphosphate hydrolases"/>
    <property type="match status" value="1"/>
</dbReference>
<proteinExistence type="predicted"/>
<dbReference type="InterPro" id="IPR002182">
    <property type="entry name" value="NB-ARC"/>
</dbReference>
<comment type="caution">
    <text evidence="2">The sequence shown here is derived from an EMBL/GenBank/DDBJ whole genome shotgun (WGS) entry which is preliminary data.</text>
</comment>
<dbReference type="PRINTS" id="PR00364">
    <property type="entry name" value="DISEASERSIST"/>
</dbReference>
<reference evidence="3" key="1">
    <citation type="journal article" date="2019" name="Int. J. Syst. Evol. Microbiol.">
        <title>The Global Catalogue of Microorganisms (GCM) 10K type strain sequencing project: providing services to taxonomists for standard genome sequencing and annotation.</title>
        <authorList>
            <consortium name="The Broad Institute Genomics Platform"/>
            <consortium name="The Broad Institute Genome Sequencing Center for Infectious Disease"/>
            <person name="Wu L."/>
            <person name="Ma J."/>
        </authorList>
    </citation>
    <scope>NUCLEOTIDE SEQUENCE [LARGE SCALE GENOMIC DNA]</scope>
    <source>
        <strain evidence="3">CGMCC 4.7645</strain>
    </source>
</reference>
<accession>A0ABW5G4N1</accession>
<dbReference type="RefSeq" id="WP_378271191.1">
    <property type="nucleotide sequence ID" value="NZ_JBHUKR010000026.1"/>
</dbReference>
<evidence type="ECO:0000313" key="2">
    <source>
        <dbReference type="EMBL" id="MFD2422205.1"/>
    </source>
</evidence>
<dbReference type="Gene3D" id="1.25.40.10">
    <property type="entry name" value="Tetratricopeptide repeat domain"/>
    <property type="match status" value="3"/>
</dbReference>
<dbReference type="SUPFAM" id="SSF48452">
    <property type="entry name" value="TPR-like"/>
    <property type="match status" value="3"/>
</dbReference>
<dbReference type="Pfam" id="PF00931">
    <property type="entry name" value="NB-ARC"/>
    <property type="match status" value="1"/>
</dbReference>
<feature type="domain" description="NB-ARC" evidence="1">
    <location>
        <begin position="90"/>
        <end position="248"/>
    </location>
</feature>
<gene>
    <name evidence="2" type="ORF">ACFSXZ_38370</name>
</gene>
<dbReference type="InterPro" id="IPR053137">
    <property type="entry name" value="NLR-like"/>
</dbReference>
<dbReference type="Gene3D" id="3.40.50.300">
    <property type="entry name" value="P-loop containing nucleotide triphosphate hydrolases"/>
    <property type="match status" value="1"/>
</dbReference>
<name>A0ABW5G4N1_9PSEU</name>
<sequence>MSSLTPLLMVDDVWMGQRQETSPTGDGVCSQGLGSGSVNSVVGRASGGVQARDVHGDIVIHNHGGGPEMVWPHRVGVVPWRAGRFQDRAVSAVLTQAVAECETASAVVLLGLGGVGKTQLAADYAEGAWAAGEIDLLIWVPAGSRDAIVSTYATAATELRWHNGQDAEQGGRRFLAELAATSKRWLIVLDDLQSPGDMRGLWPPPAATGRVVVTTRRRDAVRRGDPRRVVVPVGVFTPAESLSYLKAKLSDDAHLAKGAAALADDLGHLPLALAQAAAYLIDEELTCNEYRDLLADRRRTLLDLVPEPEALPDDHSDTIAATWSLSIDAAAKMRPVGLAPHVLNLAAVLNPNGIPAEVFTAPFALVHLTLRLKSIVTTDDVRRALRCLHRLNLATVHLNQPLQAVRIHALVQRAVRERLTDTSLGEVAHAAADALLHTWPEIERDSEFAQVLRANADSLHINTGLHLWEPDAHVVLFRAGQSLGESGQVAAAVAHFRELLITAADHLGPDELVTLAARNNFASWQVEAGDLASAIAELEQLLTDHLRILGPDDPATLTIRSNIACCRAEAGYLTAAIAESEQLLTDQLRIFGADDPDTLLTRRSLASWRAQTGDVAAVAELEELLTDHLRILGADHPDTLTARNTLAFCRAEAGDLARAIVELQQLCTDRERILGPDHPETLTARSNLAHCRAGAGDLAGAIVELEQLCTDHLRILGADHPDTLTTRNNLADCRGEAGDLARAIVELQQLCTDQLRIIGPDHPNALRTRNNLASRRLDAGYVEAVAELEQLLTDHLRILGADHPDTLITRNNLAHCRARAGDLTRAIVELEQLRTDRERILGPDHPETLAARHRLANCRGAAGDVAAVTELRQLLTDQLRVLGADHPETLAARSNLAYCRGLTGDAATAELEQLLTDQLRILGPDHPGTLIVRSNLAYCRGTAGDVVTAITELRQLLTDHLRIVGADHPDTRTIRNALEHWEKSLS</sequence>
<dbReference type="InterPro" id="IPR011990">
    <property type="entry name" value="TPR-like_helical_dom_sf"/>
</dbReference>
<dbReference type="Proteomes" id="UP001597417">
    <property type="component" value="Unassembled WGS sequence"/>
</dbReference>
<evidence type="ECO:0000259" key="1">
    <source>
        <dbReference type="Pfam" id="PF00931"/>
    </source>
</evidence>
<dbReference type="InterPro" id="IPR027417">
    <property type="entry name" value="P-loop_NTPase"/>
</dbReference>
<protein>
    <submittedName>
        <fullName evidence="2">Tetratricopeptide repeat protein</fullName>
    </submittedName>
</protein>
<dbReference type="PANTHER" id="PTHR46082">
    <property type="entry name" value="ATP/GTP-BINDING PROTEIN-RELATED"/>
    <property type="match status" value="1"/>
</dbReference>
<keyword evidence="3" id="KW-1185">Reference proteome</keyword>
<dbReference type="PANTHER" id="PTHR46082:SF6">
    <property type="entry name" value="AAA+ ATPASE DOMAIN-CONTAINING PROTEIN-RELATED"/>
    <property type="match status" value="1"/>
</dbReference>
<dbReference type="Pfam" id="PF13374">
    <property type="entry name" value="TPR_10"/>
    <property type="match status" value="3"/>
</dbReference>
<dbReference type="EMBL" id="JBHUKR010000026">
    <property type="protein sequence ID" value="MFD2422205.1"/>
    <property type="molecule type" value="Genomic_DNA"/>
</dbReference>
<organism evidence="2 3">
    <name type="scientific">Amycolatopsis pigmentata</name>
    <dbReference type="NCBI Taxonomy" id="450801"/>
    <lineage>
        <taxon>Bacteria</taxon>
        <taxon>Bacillati</taxon>
        <taxon>Actinomycetota</taxon>
        <taxon>Actinomycetes</taxon>
        <taxon>Pseudonocardiales</taxon>
        <taxon>Pseudonocardiaceae</taxon>
        <taxon>Amycolatopsis</taxon>
    </lineage>
</organism>